<feature type="region of interest" description="Disordered" evidence="1">
    <location>
        <begin position="13"/>
        <end position="33"/>
    </location>
</feature>
<dbReference type="EMBL" id="JBBPBN010000054">
    <property type="protein sequence ID" value="KAK8990487.1"/>
    <property type="molecule type" value="Genomic_DNA"/>
</dbReference>
<proteinExistence type="predicted"/>
<evidence type="ECO:0000313" key="2">
    <source>
        <dbReference type="EMBL" id="KAK8990487.1"/>
    </source>
</evidence>
<name>A0ABR2PPW6_9ROSI</name>
<accession>A0ABR2PPW6</accession>
<evidence type="ECO:0000313" key="3">
    <source>
        <dbReference type="Proteomes" id="UP001396334"/>
    </source>
</evidence>
<organism evidence="2 3">
    <name type="scientific">Hibiscus sabdariffa</name>
    <name type="common">roselle</name>
    <dbReference type="NCBI Taxonomy" id="183260"/>
    <lineage>
        <taxon>Eukaryota</taxon>
        <taxon>Viridiplantae</taxon>
        <taxon>Streptophyta</taxon>
        <taxon>Embryophyta</taxon>
        <taxon>Tracheophyta</taxon>
        <taxon>Spermatophyta</taxon>
        <taxon>Magnoliopsida</taxon>
        <taxon>eudicotyledons</taxon>
        <taxon>Gunneridae</taxon>
        <taxon>Pentapetalae</taxon>
        <taxon>rosids</taxon>
        <taxon>malvids</taxon>
        <taxon>Malvales</taxon>
        <taxon>Malvaceae</taxon>
        <taxon>Malvoideae</taxon>
        <taxon>Hibiscus</taxon>
    </lineage>
</organism>
<keyword evidence="3" id="KW-1185">Reference proteome</keyword>
<protein>
    <submittedName>
        <fullName evidence="2">Uncharacterized protein</fullName>
    </submittedName>
</protein>
<evidence type="ECO:0000256" key="1">
    <source>
        <dbReference type="SAM" id="MobiDB-lite"/>
    </source>
</evidence>
<sequence>MLKLVASYAVVAEPPSPTSSTALAISAADNDPPRPYPLEGKVLFYLDRTLYWDGNCFLRNGSGEPVMRLIFFDGTQLRYTGPCPDEETDKEDSQQTKS</sequence>
<gene>
    <name evidence="2" type="ORF">V6N11_009186</name>
</gene>
<comment type="caution">
    <text evidence="2">The sequence shown here is derived from an EMBL/GenBank/DDBJ whole genome shotgun (WGS) entry which is preliminary data.</text>
</comment>
<dbReference type="Proteomes" id="UP001396334">
    <property type="component" value="Unassembled WGS sequence"/>
</dbReference>
<reference evidence="2 3" key="1">
    <citation type="journal article" date="2024" name="G3 (Bethesda)">
        <title>Genome assembly of Hibiscus sabdariffa L. provides insights into metabolisms of medicinal natural products.</title>
        <authorList>
            <person name="Kim T."/>
        </authorList>
    </citation>
    <scope>NUCLEOTIDE SEQUENCE [LARGE SCALE GENOMIC DNA]</scope>
    <source>
        <strain evidence="2">TK-2024</strain>
        <tissue evidence="2">Old leaves</tissue>
    </source>
</reference>